<reference evidence="2" key="2">
    <citation type="submission" date="2018-07" db="EMBL/GenBank/DDBJ databases">
        <authorList>
            <person name="Quirk P.G."/>
            <person name="Krulwich T.A."/>
        </authorList>
    </citation>
    <scope>NUCLEOTIDE SEQUENCE</scope>
    <source>
        <strain evidence="2">CCRI-22567</strain>
    </source>
</reference>
<evidence type="ECO:0000259" key="1">
    <source>
        <dbReference type="Pfam" id="PF13936"/>
    </source>
</evidence>
<protein>
    <submittedName>
        <fullName evidence="2">Helix-turn-helix domain-containing protein</fullName>
    </submittedName>
</protein>
<organism evidence="2 4">
    <name type="scientific">Criibacterium bergeronii</name>
    <dbReference type="NCBI Taxonomy" id="1871336"/>
    <lineage>
        <taxon>Bacteria</taxon>
        <taxon>Bacillati</taxon>
        <taxon>Bacillota</taxon>
        <taxon>Clostridia</taxon>
        <taxon>Peptostreptococcales</taxon>
        <taxon>Filifactoraceae</taxon>
        <taxon>Criibacterium</taxon>
    </lineage>
</organism>
<accession>A0A371IJX6</accession>
<gene>
    <name evidence="2" type="ORF">BBG48_008440</name>
    <name evidence="3" type="ORF">FL857_02510</name>
</gene>
<dbReference type="Proteomes" id="UP000093352">
    <property type="component" value="Unassembled WGS sequence"/>
</dbReference>
<dbReference type="EMBL" id="VJXW01000002">
    <property type="protein sequence ID" value="TRW28354.1"/>
    <property type="molecule type" value="Genomic_DNA"/>
</dbReference>
<dbReference type="Pfam" id="PF13936">
    <property type="entry name" value="HTH_38"/>
    <property type="match status" value="1"/>
</dbReference>
<evidence type="ECO:0000313" key="5">
    <source>
        <dbReference type="Proteomes" id="UP000319424"/>
    </source>
</evidence>
<dbReference type="RefSeq" id="WP_068914061.1">
    <property type="nucleotide sequence ID" value="NZ_MBEW02000021.1"/>
</dbReference>
<name>A0A371IJX6_9FIRM</name>
<evidence type="ECO:0000313" key="3">
    <source>
        <dbReference type="EMBL" id="TRW28354.1"/>
    </source>
</evidence>
<evidence type="ECO:0000313" key="2">
    <source>
        <dbReference type="EMBL" id="RDY20779.1"/>
    </source>
</evidence>
<evidence type="ECO:0000313" key="4">
    <source>
        <dbReference type="Proteomes" id="UP000093352"/>
    </source>
</evidence>
<proteinExistence type="predicted"/>
<dbReference type="Proteomes" id="UP000319424">
    <property type="component" value="Unassembled WGS sequence"/>
</dbReference>
<dbReference type="OrthoDB" id="9776104at2"/>
<feature type="domain" description="Transposase IS30-like HTH" evidence="1">
    <location>
        <begin position="13"/>
        <end position="55"/>
    </location>
</feature>
<keyword evidence="4" id="KW-1185">Reference proteome</keyword>
<dbReference type="STRING" id="1871336.BBG48_05525"/>
<reference evidence="2 4" key="1">
    <citation type="journal article" date="2016" name="Genome Announc.">
        <title>Draft Genome Sequence of Criibacterium bergeronii gen. nov., sp. nov., Strain CCRI-22567T, Isolated from a Vaginal Sample from a Woman with Bacterial Vaginosis.</title>
        <authorList>
            <person name="Maheux A.F."/>
            <person name="Berube E."/>
            <person name="Boudreau D.K."/>
            <person name="Raymond F."/>
            <person name="Corbeil J."/>
            <person name="Roy P.H."/>
            <person name="Boissinot M."/>
            <person name="Omar R.F."/>
        </authorList>
    </citation>
    <scope>NUCLEOTIDE SEQUENCE [LARGE SCALE GENOMIC DNA]</scope>
    <source>
        <strain evidence="2 4">CCRI-22567</strain>
    </source>
</reference>
<dbReference type="AlphaFoldDB" id="A0A371IJX6"/>
<dbReference type="EMBL" id="MBEW02000021">
    <property type="protein sequence ID" value="RDY20779.1"/>
    <property type="molecule type" value="Genomic_DNA"/>
</dbReference>
<reference evidence="3 5" key="3">
    <citation type="submission" date="2019-07" db="EMBL/GenBank/DDBJ databases">
        <title>Criibacterium bergeronii gen. nov., sp. nov. isolated from human clinical samples.</title>
        <authorList>
            <person name="Maheux A.F."/>
            <person name="Boudreau D.K."/>
            <person name="Berube E."/>
            <person name="Brodeur S."/>
            <person name="Bernard K.A."/>
            <person name="Abed J.Y."/>
            <person name="Ducrey E."/>
            <person name="Guay E.F."/>
            <person name="Raymond F."/>
            <person name="Corbeil J."/>
            <person name="Domingo M.-C."/>
            <person name="Roy P.H."/>
            <person name="Boissinot M."/>
            <person name="Tocheva E.I."/>
            <person name="Omar R.F."/>
        </authorList>
    </citation>
    <scope>NUCLEOTIDE SEQUENCE [LARGE SCALE GENOMIC DNA]</scope>
    <source>
        <strain evidence="3 5">CCRI-24246</strain>
    </source>
</reference>
<comment type="caution">
    <text evidence="2">The sequence shown here is derived from an EMBL/GenBank/DDBJ whole genome shotgun (WGS) entry which is preliminary data.</text>
</comment>
<sequence length="135" mass="15994">MDLNNSTTKIRPYKHLSFKQRVYIEIRLKDGVKPCRIAKELCRAKNTILNEVRRGTVPQKKQGKVINVYLADAGQAIYDNNRKSSRPSLKIAKCHHFIKYVIKNFKDKGMIFRKKFNLILQFSKRFFYKKQDTIL</sequence>
<dbReference type="InterPro" id="IPR025246">
    <property type="entry name" value="IS30-like_HTH"/>
</dbReference>